<gene>
    <name evidence="6" type="ORF">GMA10_11765</name>
</gene>
<dbReference type="InterPro" id="IPR047110">
    <property type="entry name" value="GABD/Sad-like"/>
</dbReference>
<evidence type="ECO:0000313" key="7">
    <source>
        <dbReference type="Proteomes" id="UP000462152"/>
    </source>
</evidence>
<dbReference type="PANTHER" id="PTHR43217">
    <property type="entry name" value="SUCCINATE SEMIALDEHYDE DEHYDROGENASE [NAD(P)+] SAD"/>
    <property type="match status" value="1"/>
</dbReference>
<evidence type="ECO:0000313" key="6">
    <source>
        <dbReference type="EMBL" id="MUN55874.1"/>
    </source>
</evidence>
<protein>
    <submittedName>
        <fullName evidence="6">Aldehyde dehydrogenase family protein</fullName>
    </submittedName>
</protein>
<feature type="domain" description="Aldehyde dehydrogenase" evidence="5">
    <location>
        <begin position="7"/>
        <end position="454"/>
    </location>
</feature>
<feature type="region of interest" description="Disordered" evidence="4">
    <location>
        <begin position="293"/>
        <end position="314"/>
    </location>
</feature>
<dbReference type="InterPro" id="IPR016162">
    <property type="entry name" value="Ald_DH_N"/>
</dbReference>
<dbReference type="AlphaFoldDB" id="A0A7K1LKZ2"/>
<keyword evidence="3" id="KW-0560">Oxidoreductase</keyword>
<dbReference type="Gene3D" id="3.40.605.10">
    <property type="entry name" value="Aldehyde Dehydrogenase, Chain A, domain 1"/>
    <property type="match status" value="1"/>
</dbReference>
<evidence type="ECO:0000256" key="3">
    <source>
        <dbReference type="ARBA" id="ARBA00023002"/>
    </source>
</evidence>
<accession>A0A7K1LKZ2</accession>
<evidence type="ECO:0000256" key="2">
    <source>
        <dbReference type="ARBA" id="ARBA00022857"/>
    </source>
</evidence>
<evidence type="ECO:0000256" key="1">
    <source>
        <dbReference type="ARBA" id="ARBA00009986"/>
    </source>
</evidence>
<dbReference type="InterPro" id="IPR016161">
    <property type="entry name" value="Ald_DH/histidinol_DH"/>
</dbReference>
<dbReference type="Gene3D" id="3.40.309.10">
    <property type="entry name" value="Aldehyde Dehydrogenase, Chain A, domain 2"/>
    <property type="match status" value="1"/>
</dbReference>
<dbReference type="InterPro" id="IPR016163">
    <property type="entry name" value="Ald_DH_C"/>
</dbReference>
<reference evidence="6 7" key="1">
    <citation type="submission" date="2019-12" db="EMBL/GenBank/DDBJ databases">
        <authorList>
            <person name="Li J."/>
            <person name="Shi Y."/>
            <person name="Xu G."/>
            <person name="Xiao D."/>
            <person name="Ran X."/>
        </authorList>
    </citation>
    <scope>NUCLEOTIDE SEQUENCE [LARGE SCALE GENOMIC DNA]</scope>
    <source>
        <strain evidence="6 7">JCM 15915</strain>
    </source>
</reference>
<organism evidence="6 7">
    <name type="scientific">Rothia koreensis</name>
    <dbReference type="NCBI Taxonomy" id="592378"/>
    <lineage>
        <taxon>Bacteria</taxon>
        <taxon>Bacillati</taxon>
        <taxon>Actinomycetota</taxon>
        <taxon>Actinomycetes</taxon>
        <taxon>Micrococcales</taxon>
        <taxon>Micrococcaceae</taxon>
        <taxon>Rothia</taxon>
    </lineage>
</organism>
<dbReference type="InterPro" id="IPR044148">
    <property type="entry name" value="ALDH_GabD1-like"/>
</dbReference>
<sequence>MNDSPGFRVQNPTTNEIAETFETIGDEEVEQTLSRAETAYRDWQAKSREERADVVRRVGELFTERRDDLAEIIAEEMGKPVNEGREEAEYCGEIFGYFADNGPRFAADQEIPTESEGKAYIQRLPIGVLLGIMPWNFPYYQVARFAAPNLVLGNAILLKHAEICPRSARAIQQIMDDAGIPEGVYNNVFITHDQASEIIGDPRVQGVSLTGSERAGSTVAATAGQHLKKAVLELGGSDPYIILDTDDVKEAAQTAWETRMYNTGQACDSNKRMIVAGEVYDEFVEELVSLASAMEPGDPRDESPQVYSPLSSRGAAEKLEQQVGKAVSEGATLHVGGKLRDDSSAYFSPAVITGITPGSETYYEELFGPVAVVYQADSDDDAVRLANDSRYGLGGCVFSTDSQRAQAVAQRLEVGMASVNVPGGEGAELPFGGVKNSGYGRELGPLGMDEFVNKRMYFVAS</sequence>
<dbReference type="SUPFAM" id="SSF53720">
    <property type="entry name" value="ALDH-like"/>
    <property type="match status" value="1"/>
</dbReference>
<dbReference type="EMBL" id="WOGT01000009">
    <property type="protein sequence ID" value="MUN55874.1"/>
    <property type="molecule type" value="Genomic_DNA"/>
</dbReference>
<name>A0A7K1LKZ2_9MICC</name>
<keyword evidence="2" id="KW-0521">NADP</keyword>
<keyword evidence="7" id="KW-1185">Reference proteome</keyword>
<dbReference type="Pfam" id="PF00171">
    <property type="entry name" value="Aldedh"/>
    <property type="match status" value="1"/>
</dbReference>
<dbReference type="Proteomes" id="UP000462152">
    <property type="component" value="Unassembled WGS sequence"/>
</dbReference>
<comment type="similarity">
    <text evidence="1">Belongs to the aldehyde dehydrogenase family.</text>
</comment>
<proteinExistence type="inferred from homology"/>
<dbReference type="PANTHER" id="PTHR43217:SF2">
    <property type="entry name" value="SUCCINATE-SEMIALDEHYDE DEHYDROGENASE [NADP(+)]"/>
    <property type="match status" value="1"/>
</dbReference>
<dbReference type="GO" id="GO:0004030">
    <property type="term" value="F:aldehyde dehydrogenase [NAD(P)+] activity"/>
    <property type="evidence" value="ECO:0007669"/>
    <property type="project" value="InterPro"/>
</dbReference>
<evidence type="ECO:0000256" key="4">
    <source>
        <dbReference type="SAM" id="MobiDB-lite"/>
    </source>
</evidence>
<evidence type="ECO:0000259" key="5">
    <source>
        <dbReference type="Pfam" id="PF00171"/>
    </source>
</evidence>
<dbReference type="GO" id="GO:0004777">
    <property type="term" value="F:succinate-semialdehyde dehydrogenase (NAD+) activity"/>
    <property type="evidence" value="ECO:0007669"/>
    <property type="project" value="TreeGrafter"/>
</dbReference>
<comment type="caution">
    <text evidence="6">The sequence shown here is derived from an EMBL/GenBank/DDBJ whole genome shotgun (WGS) entry which is preliminary data.</text>
</comment>
<dbReference type="FunFam" id="3.40.605.10:FF:000012">
    <property type="entry name" value="NAD-dependent succinate-semialdehyde dehydrogenase"/>
    <property type="match status" value="1"/>
</dbReference>
<dbReference type="RefSeq" id="WP_129316180.1">
    <property type="nucleotide sequence ID" value="NZ_NOIQ01000019.1"/>
</dbReference>
<dbReference type="CDD" id="cd07100">
    <property type="entry name" value="ALDH_SSADH1_GabD1"/>
    <property type="match status" value="1"/>
</dbReference>
<dbReference type="InterPro" id="IPR015590">
    <property type="entry name" value="Aldehyde_DH_dom"/>
</dbReference>
<dbReference type="OrthoDB" id="6882680at2"/>